<protein>
    <submittedName>
        <fullName evidence="1">Uncharacterized protein</fullName>
    </submittedName>
</protein>
<comment type="caution">
    <text evidence="1">The sequence shown here is derived from an EMBL/GenBank/DDBJ whole genome shotgun (WGS) entry which is preliminary data.</text>
</comment>
<reference evidence="1" key="1">
    <citation type="journal article" date="2015" name="Nature">
        <title>Complex archaea that bridge the gap between prokaryotes and eukaryotes.</title>
        <authorList>
            <person name="Spang A."/>
            <person name="Saw J.H."/>
            <person name="Jorgensen S.L."/>
            <person name="Zaremba-Niedzwiedzka K."/>
            <person name="Martijn J."/>
            <person name="Lind A.E."/>
            <person name="van Eijk R."/>
            <person name="Schleper C."/>
            <person name="Guy L."/>
            <person name="Ettema T.J."/>
        </authorList>
    </citation>
    <scope>NUCLEOTIDE SEQUENCE</scope>
</reference>
<gene>
    <name evidence="1" type="ORF">LCGC14_2717940</name>
</gene>
<proteinExistence type="predicted"/>
<sequence length="81" mass="9043">MKLSSPKMEQGMLLCLLETRSKKIRVAILQDTEPEDFGLEMGIAFDGINPKIHLRNIAGQQVLANTILKHVHQYGEGLLIS</sequence>
<dbReference type="AlphaFoldDB" id="A0A0F8ZYJ1"/>
<feature type="non-terminal residue" evidence="1">
    <location>
        <position position="81"/>
    </location>
</feature>
<organism evidence="1">
    <name type="scientific">marine sediment metagenome</name>
    <dbReference type="NCBI Taxonomy" id="412755"/>
    <lineage>
        <taxon>unclassified sequences</taxon>
        <taxon>metagenomes</taxon>
        <taxon>ecological metagenomes</taxon>
    </lineage>
</organism>
<evidence type="ECO:0000313" key="1">
    <source>
        <dbReference type="EMBL" id="KKK90940.1"/>
    </source>
</evidence>
<dbReference type="EMBL" id="LAZR01048875">
    <property type="protein sequence ID" value="KKK90940.1"/>
    <property type="molecule type" value="Genomic_DNA"/>
</dbReference>
<accession>A0A0F8ZYJ1</accession>
<name>A0A0F8ZYJ1_9ZZZZ</name>